<accession>A0A0A1TJD2</accession>
<dbReference type="STRING" id="1531966.A0A0A1TJD2"/>
<evidence type="ECO:0000256" key="8">
    <source>
        <dbReference type="ARBA" id="ARBA00023295"/>
    </source>
</evidence>
<organism evidence="11 12">
    <name type="scientific">[Torrubiella] hemipterigena</name>
    <dbReference type="NCBI Taxonomy" id="1531966"/>
    <lineage>
        <taxon>Eukaryota</taxon>
        <taxon>Fungi</taxon>
        <taxon>Dikarya</taxon>
        <taxon>Ascomycota</taxon>
        <taxon>Pezizomycotina</taxon>
        <taxon>Sordariomycetes</taxon>
        <taxon>Hypocreomycetidae</taxon>
        <taxon>Hypocreales</taxon>
        <taxon>Clavicipitaceae</taxon>
        <taxon>Clavicipitaceae incertae sedis</taxon>
        <taxon>'Torrubiella' clade</taxon>
    </lineage>
</organism>
<evidence type="ECO:0000256" key="4">
    <source>
        <dbReference type="ARBA" id="ARBA00022525"/>
    </source>
</evidence>
<dbReference type="OrthoDB" id="4001642at2759"/>
<dbReference type="GO" id="GO:0000272">
    <property type="term" value="P:polysaccharide catabolic process"/>
    <property type="evidence" value="ECO:0007669"/>
    <property type="project" value="UniProtKB-KW"/>
</dbReference>
<name>A0A0A1TJD2_9HYPO</name>
<evidence type="ECO:0000256" key="7">
    <source>
        <dbReference type="ARBA" id="ARBA00023277"/>
    </source>
</evidence>
<dbReference type="EMBL" id="CDHN01000008">
    <property type="protein sequence ID" value="CEJ95169.1"/>
    <property type="molecule type" value="Genomic_DNA"/>
</dbReference>
<keyword evidence="8 10" id="KW-0326">Glycosidase</keyword>
<dbReference type="PANTHER" id="PTHR42061:SF6">
    <property type="entry name" value="ENDO-CHITOSANASE"/>
    <property type="match status" value="1"/>
</dbReference>
<evidence type="ECO:0000256" key="10">
    <source>
        <dbReference type="RuleBase" id="RU361208"/>
    </source>
</evidence>
<keyword evidence="6 10" id="KW-0378">Hydrolase</keyword>
<evidence type="ECO:0000256" key="3">
    <source>
        <dbReference type="ARBA" id="ARBA00007799"/>
    </source>
</evidence>
<evidence type="ECO:0000256" key="5">
    <source>
        <dbReference type="ARBA" id="ARBA00022729"/>
    </source>
</evidence>
<feature type="chain" id="PRO_5005108678" description="Endo-chitosanase" evidence="10">
    <location>
        <begin position="21"/>
        <end position="255"/>
    </location>
</feature>
<reference evidence="11 12" key="1">
    <citation type="journal article" date="2015" name="Genome Announc.">
        <title>Draft Genome Sequence and Gene Annotation of the Entomopathogenic Fungus Verticillium hemipterigenum.</title>
        <authorList>
            <person name="Horn F."/>
            <person name="Habel A."/>
            <person name="Scharf D.H."/>
            <person name="Dworschak J."/>
            <person name="Brakhage A.A."/>
            <person name="Guthke R."/>
            <person name="Hertweck C."/>
            <person name="Linde J."/>
        </authorList>
    </citation>
    <scope>NUCLEOTIDE SEQUENCE [LARGE SCALE GENOMIC DNA]</scope>
</reference>
<evidence type="ECO:0000313" key="11">
    <source>
        <dbReference type="EMBL" id="CEJ95169.1"/>
    </source>
</evidence>
<comment type="catalytic activity">
    <reaction evidence="1 10">
        <text>Endohydrolysis of beta-(1-&gt;4)-linkages between D-glucosamine residues in a partly acetylated chitosan.</text>
        <dbReference type="EC" id="3.2.1.132"/>
    </reaction>
</comment>
<comment type="subcellular location">
    <subcellularLocation>
        <location evidence="2 10">Secreted</location>
    </subcellularLocation>
</comment>
<keyword evidence="5 10" id="KW-0732">Signal</keyword>
<comment type="function">
    <text evidence="10">Chitosanase catalyzing the endo-type cleavage of chitosan, the deacylated form of chitin. Chitosanase may be crucial in the degradation of the deacetylated portion of chitin in the fungal cell wall.</text>
</comment>
<evidence type="ECO:0000256" key="6">
    <source>
        <dbReference type="ARBA" id="ARBA00022801"/>
    </source>
</evidence>
<dbReference type="Pfam" id="PF07335">
    <property type="entry name" value="Glyco_hydro_75"/>
    <property type="match status" value="1"/>
</dbReference>
<evidence type="ECO:0000256" key="1">
    <source>
        <dbReference type="ARBA" id="ARBA00000405"/>
    </source>
</evidence>
<feature type="signal peptide" evidence="10">
    <location>
        <begin position="1"/>
        <end position="20"/>
    </location>
</feature>
<dbReference type="EC" id="3.2.1.132" evidence="10"/>
<dbReference type="GO" id="GO:0016977">
    <property type="term" value="F:chitosanase activity"/>
    <property type="evidence" value="ECO:0007669"/>
    <property type="project" value="UniProtKB-EC"/>
</dbReference>
<dbReference type="PANTHER" id="PTHR42061">
    <property type="entry name" value="ENDO-CHITOSANASE"/>
    <property type="match status" value="1"/>
</dbReference>
<evidence type="ECO:0000313" key="12">
    <source>
        <dbReference type="Proteomes" id="UP000039046"/>
    </source>
</evidence>
<dbReference type="Proteomes" id="UP000039046">
    <property type="component" value="Unassembled WGS sequence"/>
</dbReference>
<evidence type="ECO:0000256" key="2">
    <source>
        <dbReference type="ARBA" id="ARBA00004613"/>
    </source>
</evidence>
<gene>
    <name evidence="11" type="ORF">VHEMI10667</name>
</gene>
<keyword evidence="4" id="KW-0964">Secreted</keyword>
<protein>
    <recommendedName>
        <fullName evidence="10">Endo-chitosanase</fullName>
        <ecNumber evidence="10">3.2.1.132</ecNumber>
    </recommendedName>
</protein>
<dbReference type="AlphaFoldDB" id="A0A0A1TJD2"/>
<comment type="similarity">
    <text evidence="3 10">Belongs to the glycosyl hydrolase 75 family.</text>
</comment>
<proteinExistence type="inferred from homology"/>
<keyword evidence="7" id="KW-0119">Carbohydrate metabolism</keyword>
<sequence>MRYALIPAIVTGLLATDALARDVPANIKSLYKSIRAKGTCSNILKGGFYSQEKDSKDFAYCGDHLESDGIIYLQGTHGNLVNMDIDCDGHQSKGNGDCASSGDTQSQTTWKSIVKGYNKGIDDVDAYIHSYVVLGNDGSKSGYVTFDPRKYGVDPLSVVAVVCGDKMFYGVWADTNGDDGPPLVGEASLSLGQACYGRAVNGDAAHDANDVLYIAFKGSKAVPGANGAKWNAKSFTDFESSISALGDSLVQGIKG</sequence>
<evidence type="ECO:0000256" key="9">
    <source>
        <dbReference type="ARBA" id="ARBA00023326"/>
    </source>
</evidence>
<dbReference type="InterPro" id="IPR009939">
    <property type="entry name" value="Chitosanase_fungal"/>
</dbReference>
<keyword evidence="9 10" id="KW-0624">Polysaccharide degradation</keyword>
<dbReference type="HOGENOM" id="CLU_046555_0_0_1"/>
<dbReference type="GO" id="GO:0005576">
    <property type="term" value="C:extracellular region"/>
    <property type="evidence" value="ECO:0007669"/>
    <property type="project" value="UniProtKB-SubCell"/>
</dbReference>
<keyword evidence="12" id="KW-1185">Reference proteome</keyword>